<accession>A0A8J7FVQ9</accession>
<dbReference type="InterPro" id="IPR015424">
    <property type="entry name" value="PyrdxlP-dep_Trfase"/>
</dbReference>
<dbReference type="EMBL" id="JADEYS010000013">
    <property type="protein sequence ID" value="MBE9398265.1"/>
    <property type="molecule type" value="Genomic_DNA"/>
</dbReference>
<evidence type="ECO:0000256" key="3">
    <source>
        <dbReference type="ARBA" id="ARBA00022793"/>
    </source>
</evidence>
<feature type="modified residue" description="N6-(pyridoxal phosphate)lysine" evidence="6">
    <location>
        <position position="298"/>
    </location>
</feature>
<evidence type="ECO:0000256" key="5">
    <source>
        <dbReference type="ARBA" id="ARBA00023239"/>
    </source>
</evidence>
<name>A0A8J7FVQ9_9GAMM</name>
<evidence type="ECO:0000256" key="6">
    <source>
        <dbReference type="PIRSR" id="PIRSR602129-50"/>
    </source>
</evidence>
<organism evidence="8 9">
    <name type="scientific">Pontibacterium sinense</name>
    <dbReference type="NCBI Taxonomy" id="2781979"/>
    <lineage>
        <taxon>Bacteria</taxon>
        <taxon>Pseudomonadati</taxon>
        <taxon>Pseudomonadota</taxon>
        <taxon>Gammaproteobacteria</taxon>
        <taxon>Oceanospirillales</taxon>
        <taxon>Oceanospirillaceae</taxon>
        <taxon>Pontibacterium</taxon>
    </lineage>
</organism>
<dbReference type="Pfam" id="PF00282">
    <property type="entry name" value="Pyridoxal_deC"/>
    <property type="match status" value="1"/>
</dbReference>
<dbReference type="Proteomes" id="UP000640333">
    <property type="component" value="Unassembled WGS sequence"/>
</dbReference>
<dbReference type="GO" id="GO:0005737">
    <property type="term" value="C:cytoplasm"/>
    <property type="evidence" value="ECO:0007669"/>
    <property type="project" value="TreeGrafter"/>
</dbReference>
<keyword evidence="3" id="KW-0210">Decarboxylase</keyword>
<comment type="similarity">
    <text evidence="2 7">Belongs to the group II decarboxylase family.</text>
</comment>
<evidence type="ECO:0000313" key="9">
    <source>
        <dbReference type="Proteomes" id="UP000640333"/>
    </source>
</evidence>
<dbReference type="SUPFAM" id="SSF53383">
    <property type="entry name" value="PLP-dependent transferases"/>
    <property type="match status" value="1"/>
</dbReference>
<evidence type="ECO:0000256" key="1">
    <source>
        <dbReference type="ARBA" id="ARBA00001933"/>
    </source>
</evidence>
<dbReference type="GO" id="GO:0019752">
    <property type="term" value="P:carboxylic acid metabolic process"/>
    <property type="evidence" value="ECO:0007669"/>
    <property type="project" value="InterPro"/>
</dbReference>
<proteinExistence type="inferred from homology"/>
<dbReference type="InterPro" id="IPR021115">
    <property type="entry name" value="Pyridoxal-P_BS"/>
</dbReference>
<comment type="caution">
    <text evidence="8">The sequence shown here is derived from an EMBL/GenBank/DDBJ whole genome shotgun (WGS) entry which is preliminary data.</text>
</comment>
<dbReference type="GO" id="GO:0016831">
    <property type="term" value="F:carboxy-lyase activity"/>
    <property type="evidence" value="ECO:0007669"/>
    <property type="project" value="UniProtKB-KW"/>
</dbReference>
<dbReference type="InterPro" id="IPR015421">
    <property type="entry name" value="PyrdxlP-dep_Trfase_major"/>
</dbReference>
<dbReference type="PROSITE" id="PS00392">
    <property type="entry name" value="DDC_GAD_HDC_YDC"/>
    <property type="match status" value="1"/>
</dbReference>
<dbReference type="PANTHER" id="PTHR45677">
    <property type="entry name" value="GLUTAMATE DECARBOXYLASE-RELATED"/>
    <property type="match status" value="1"/>
</dbReference>
<keyword evidence="4 6" id="KW-0663">Pyridoxal phosphate</keyword>
<evidence type="ECO:0000256" key="7">
    <source>
        <dbReference type="RuleBase" id="RU000382"/>
    </source>
</evidence>
<evidence type="ECO:0000313" key="8">
    <source>
        <dbReference type="EMBL" id="MBE9398265.1"/>
    </source>
</evidence>
<keyword evidence="9" id="KW-1185">Reference proteome</keyword>
<protein>
    <submittedName>
        <fullName evidence="8">Glutamate decarboxylase</fullName>
    </submittedName>
</protein>
<dbReference type="Gene3D" id="3.40.640.10">
    <property type="entry name" value="Type I PLP-dependent aspartate aminotransferase-like (Major domain)"/>
    <property type="match status" value="1"/>
</dbReference>
<dbReference type="PANTHER" id="PTHR45677:SF8">
    <property type="entry name" value="CYSTEINE SULFINIC ACID DECARBOXYLASE"/>
    <property type="match status" value="1"/>
</dbReference>
<evidence type="ECO:0000256" key="2">
    <source>
        <dbReference type="ARBA" id="ARBA00009533"/>
    </source>
</evidence>
<dbReference type="InterPro" id="IPR002129">
    <property type="entry name" value="PyrdxlP-dep_de-COase"/>
</dbReference>
<keyword evidence="5 7" id="KW-0456">Lyase</keyword>
<evidence type="ECO:0000256" key="4">
    <source>
        <dbReference type="ARBA" id="ARBA00022898"/>
    </source>
</evidence>
<reference evidence="8" key="1">
    <citation type="submission" date="2020-10" db="EMBL/GenBank/DDBJ databases">
        <title>Bacterium isolated from coastal waters sediment.</title>
        <authorList>
            <person name="Chen R.-J."/>
            <person name="Lu D.-C."/>
            <person name="Zhu K.-L."/>
            <person name="Du Z.-J."/>
        </authorList>
    </citation>
    <scope>NUCLEOTIDE SEQUENCE</scope>
    <source>
        <strain evidence="8">N1Y112</strain>
    </source>
</reference>
<comment type="cofactor">
    <cofactor evidence="1 6 7">
        <name>pyridoxal 5'-phosphate</name>
        <dbReference type="ChEBI" id="CHEBI:597326"/>
    </cofactor>
</comment>
<sequence>MRRSRTDEARAMQENLEILIRAVNEWLPEGRPVVQAPPAAELEQKLDLTLGQQGSDRETLESAIQSYLHYNPDVSQAEFYKLLYSGQNKYAVLGDWITSLSNATMHTYQVGPVATLMEMELIRKWNELVGFNQDGNPAEGVMVAGGSQANLIGMMLARHHACPDYKTQGANGKTLVAYVSDQAHYSGQKAANVLGIGTDNLIAVATDENGRMRPDALAEEIEKTLAKGHVPFFIGLTAGTTVTGAYDPVAACSEIAKAHDIWLHIDGAWGGPILFSETHRHLLEDSHLADSFAWDAHKLMNVPITAAVILVKQPGALKACCSGGGGDYLFHADENADYNLGERSIQCGRRADALKVWLSWKAIGNQGFSDKIDYLQTMKTECVLQIEQRESLEMLVPASYLNVLFRYKPEHISDEEELRQLNITICKTMMRSGGPYVDYAQYKGRTGIRLILANTEVTQAHLERLLDKVERIGQELSA</sequence>
<dbReference type="AlphaFoldDB" id="A0A8J7FVQ9"/>
<dbReference type="GO" id="GO:0030170">
    <property type="term" value="F:pyridoxal phosphate binding"/>
    <property type="evidence" value="ECO:0007669"/>
    <property type="project" value="InterPro"/>
</dbReference>
<dbReference type="Gene3D" id="3.90.1150.170">
    <property type="match status" value="1"/>
</dbReference>
<gene>
    <name evidence="8" type="ORF">IOQ59_13465</name>
</gene>